<organism evidence="5 6">
    <name type="scientific">Streptomyces sodiiphilus</name>
    <dbReference type="NCBI Taxonomy" id="226217"/>
    <lineage>
        <taxon>Bacteria</taxon>
        <taxon>Bacillati</taxon>
        <taxon>Actinomycetota</taxon>
        <taxon>Actinomycetes</taxon>
        <taxon>Kitasatosporales</taxon>
        <taxon>Streptomycetaceae</taxon>
        <taxon>Streptomyces</taxon>
    </lineage>
</organism>
<dbReference type="Pfam" id="PF13416">
    <property type="entry name" value="SBP_bac_8"/>
    <property type="match status" value="1"/>
</dbReference>
<evidence type="ECO:0000256" key="1">
    <source>
        <dbReference type="ARBA" id="ARBA00008520"/>
    </source>
</evidence>
<keyword evidence="6" id="KW-1185">Reference proteome</keyword>
<comment type="caution">
    <text evidence="5">The sequence shown here is derived from an EMBL/GenBank/DDBJ whole genome shotgun (WGS) entry which is preliminary data.</text>
</comment>
<dbReference type="PROSITE" id="PS51257">
    <property type="entry name" value="PROKAR_LIPOPROTEIN"/>
    <property type="match status" value="1"/>
</dbReference>
<feature type="chain" id="PRO_5046136924" evidence="4">
    <location>
        <begin position="22"/>
        <end position="435"/>
    </location>
</feature>
<keyword evidence="2" id="KW-0813">Transport</keyword>
<evidence type="ECO:0000313" key="5">
    <source>
        <dbReference type="EMBL" id="GAA1901279.1"/>
    </source>
</evidence>
<keyword evidence="3 4" id="KW-0732">Signal</keyword>
<accession>A0ABN2NSL5</accession>
<evidence type="ECO:0000256" key="2">
    <source>
        <dbReference type="ARBA" id="ARBA00022448"/>
    </source>
</evidence>
<proteinExistence type="inferred from homology"/>
<feature type="signal peptide" evidence="4">
    <location>
        <begin position="1"/>
        <end position="21"/>
    </location>
</feature>
<dbReference type="RefSeq" id="WP_344258977.1">
    <property type="nucleotide sequence ID" value="NZ_BAAAMJ010000008.1"/>
</dbReference>
<evidence type="ECO:0000313" key="6">
    <source>
        <dbReference type="Proteomes" id="UP001501303"/>
    </source>
</evidence>
<gene>
    <name evidence="5" type="ORF">GCM10009716_08930</name>
</gene>
<comment type="similarity">
    <text evidence="1">Belongs to the bacterial solute-binding protein 1 family.</text>
</comment>
<dbReference type="SUPFAM" id="SSF53850">
    <property type="entry name" value="Periplasmic binding protein-like II"/>
    <property type="match status" value="1"/>
</dbReference>
<reference evidence="5 6" key="1">
    <citation type="journal article" date="2019" name="Int. J. Syst. Evol. Microbiol.">
        <title>The Global Catalogue of Microorganisms (GCM) 10K type strain sequencing project: providing services to taxonomists for standard genome sequencing and annotation.</title>
        <authorList>
            <consortium name="The Broad Institute Genomics Platform"/>
            <consortium name="The Broad Institute Genome Sequencing Center for Infectious Disease"/>
            <person name="Wu L."/>
            <person name="Ma J."/>
        </authorList>
    </citation>
    <scope>NUCLEOTIDE SEQUENCE [LARGE SCALE GENOMIC DNA]</scope>
    <source>
        <strain evidence="5 6">JCM 13581</strain>
    </source>
</reference>
<dbReference type="Gene3D" id="3.40.190.10">
    <property type="entry name" value="Periplasmic binding protein-like II"/>
    <property type="match status" value="2"/>
</dbReference>
<sequence length="435" mass="46742">MNRKLIAAIGAAALLGLTACGSDGNDGSTGSDAAPEDRSETLTVWLMGEADSTWPHLVEQVNEQFAETYPNVKVNVQYQQWGDKTTKLDAALGGDQFPDIVELGNTETMQYILNGALAEIDPADYENSDTWLEGLETACTADGTQWCVPYYAGSRLGIYNAEMFEQATGSAELPQTEEELREALDALAEEFGSDDSFSALYLPGRYWYAAMSYVSAYGGAIAEFDEDAGEWRAALSTPEAQQGIEHFTELVKTYNNGDQTKDEQDHGQVMANEKSALIYGPSWEAGVIVSEENEGNPELDGKIAVAPMPGPDGQVLPTFIGGSTLGIIGKSKVQDLATDWIALFTSAESMEVLAETSTLPNNTAQLELLSGNPDMAASAAALESSWFTPIAPGWATIEQQGVLQNMLLEVLRGTPVEEATAEADQKIDELINSDV</sequence>
<dbReference type="PANTHER" id="PTHR30061">
    <property type="entry name" value="MALTOSE-BINDING PERIPLASMIC PROTEIN"/>
    <property type="match status" value="1"/>
</dbReference>
<protein>
    <submittedName>
        <fullName evidence="5">Extracellular solute-binding protein</fullName>
    </submittedName>
</protein>
<dbReference type="InterPro" id="IPR006059">
    <property type="entry name" value="SBP"/>
</dbReference>
<dbReference type="PANTHER" id="PTHR30061:SF50">
    <property type="entry name" value="MALTOSE_MALTODEXTRIN-BINDING PERIPLASMIC PROTEIN"/>
    <property type="match status" value="1"/>
</dbReference>
<evidence type="ECO:0000256" key="4">
    <source>
        <dbReference type="SAM" id="SignalP"/>
    </source>
</evidence>
<evidence type="ECO:0000256" key="3">
    <source>
        <dbReference type="ARBA" id="ARBA00022729"/>
    </source>
</evidence>
<dbReference type="Proteomes" id="UP001501303">
    <property type="component" value="Unassembled WGS sequence"/>
</dbReference>
<name>A0ABN2NSL5_9ACTN</name>
<dbReference type="EMBL" id="BAAAMJ010000008">
    <property type="protein sequence ID" value="GAA1901279.1"/>
    <property type="molecule type" value="Genomic_DNA"/>
</dbReference>